<keyword evidence="7" id="KW-1185">Reference proteome</keyword>
<comment type="similarity">
    <text evidence="2">Belongs to the NADH:flavin oxidoreductase/NADH oxidase family.</text>
</comment>
<dbReference type="AlphaFoldDB" id="A0AAV5RM01"/>
<keyword evidence="4" id="KW-0560">Oxidoreductase</keyword>
<reference evidence="6 7" key="1">
    <citation type="journal article" date="2023" name="Elife">
        <title>Identification of key yeast species and microbe-microbe interactions impacting larval growth of Drosophila in the wild.</title>
        <authorList>
            <person name="Mure A."/>
            <person name="Sugiura Y."/>
            <person name="Maeda R."/>
            <person name="Honda K."/>
            <person name="Sakurai N."/>
            <person name="Takahashi Y."/>
            <person name="Watada M."/>
            <person name="Katoh T."/>
            <person name="Gotoh A."/>
            <person name="Gotoh Y."/>
            <person name="Taniguchi I."/>
            <person name="Nakamura K."/>
            <person name="Hayashi T."/>
            <person name="Katayama T."/>
            <person name="Uemura T."/>
            <person name="Hattori Y."/>
        </authorList>
    </citation>
    <scope>NUCLEOTIDE SEQUENCE [LARGE SCALE GENOMIC DNA]</scope>
    <source>
        <strain evidence="6 7">SB-73</strain>
    </source>
</reference>
<protein>
    <recommendedName>
        <fullName evidence="5">NADH:flavin oxidoreductase/NADH oxidase N-terminal domain-containing protein</fullName>
    </recommendedName>
</protein>
<evidence type="ECO:0000259" key="5">
    <source>
        <dbReference type="Pfam" id="PF00724"/>
    </source>
</evidence>
<dbReference type="FunFam" id="3.20.20.70:FF:000059">
    <property type="entry name" value="N-ethylmaleimide reductase, FMN-linked"/>
    <property type="match status" value="1"/>
</dbReference>
<comment type="caution">
    <text evidence="6">The sequence shown here is derived from an EMBL/GenBank/DDBJ whole genome shotgun (WGS) entry which is preliminary data.</text>
</comment>
<dbReference type="Pfam" id="PF00724">
    <property type="entry name" value="Oxidored_FMN"/>
    <property type="match status" value="1"/>
</dbReference>
<dbReference type="Gene3D" id="3.20.20.70">
    <property type="entry name" value="Aldolase class I"/>
    <property type="match status" value="1"/>
</dbReference>
<proteinExistence type="inferred from homology"/>
<dbReference type="Proteomes" id="UP001362899">
    <property type="component" value="Unassembled WGS sequence"/>
</dbReference>
<evidence type="ECO:0000256" key="2">
    <source>
        <dbReference type="ARBA" id="ARBA00005979"/>
    </source>
</evidence>
<organism evidence="6 7">
    <name type="scientific">Starmerella bacillaris</name>
    <name type="common">Yeast</name>
    <name type="synonym">Candida zemplinina</name>
    <dbReference type="NCBI Taxonomy" id="1247836"/>
    <lineage>
        <taxon>Eukaryota</taxon>
        <taxon>Fungi</taxon>
        <taxon>Dikarya</taxon>
        <taxon>Ascomycota</taxon>
        <taxon>Saccharomycotina</taxon>
        <taxon>Dipodascomycetes</taxon>
        <taxon>Dipodascales</taxon>
        <taxon>Trichomonascaceae</taxon>
        <taxon>Starmerella</taxon>
    </lineage>
</organism>
<dbReference type="GO" id="GO:0010181">
    <property type="term" value="F:FMN binding"/>
    <property type="evidence" value="ECO:0007669"/>
    <property type="project" value="InterPro"/>
</dbReference>
<keyword evidence="3" id="KW-0288">FMN</keyword>
<accession>A0AAV5RM01</accession>
<comment type="cofactor">
    <cofactor evidence="1">
        <name>FMN</name>
        <dbReference type="ChEBI" id="CHEBI:58210"/>
    </cofactor>
</comment>
<dbReference type="SUPFAM" id="SSF51395">
    <property type="entry name" value="FMN-linked oxidoreductases"/>
    <property type="match status" value="1"/>
</dbReference>
<dbReference type="GO" id="GO:0016628">
    <property type="term" value="F:oxidoreductase activity, acting on the CH-CH group of donors, NAD or NADP as acceptor"/>
    <property type="evidence" value="ECO:0007669"/>
    <property type="project" value="UniProtKB-ARBA"/>
</dbReference>
<dbReference type="InterPro" id="IPR001155">
    <property type="entry name" value="OxRdtase_FMN_N"/>
</dbReference>
<dbReference type="GO" id="GO:0005829">
    <property type="term" value="C:cytosol"/>
    <property type="evidence" value="ECO:0007669"/>
    <property type="project" value="UniProtKB-ARBA"/>
</dbReference>
<dbReference type="PANTHER" id="PTHR22893">
    <property type="entry name" value="NADH OXIDOREDUCTASE-RELATED"/>
    <property type="match status" value="1"/>
</dbReference>
<name>A0AAV5RM01_STABA</name>
<gene>
    <name evidence="6" type="ORF">DASB73_027410</name>
</gene>
<sequence>MPSLFDPVNYGSIEAKNRIVLAPLTRARNTKEAVPTDIMVKYYADRASIGLIISEAVGINRAALGWPYGPGIWNQKQVDAWKPITKAVHEKGGKIVCQLWHMGRAVHSQVTGTQPLSASATKYPGQLHVYGGKADSEIAHPLSVQEIKSIVEDYATAAKNAIAAGFDGVQIHAANGYLIHQFLGDSTNLRTDEYGGSLENKTRLVKEVVAAITDAIGPERTGIRFSPNGEDQGVSIANPEPIYLDIIKFLNERKVAFVGLRESNPTSNFSRSDQPKLGNKFHEHFNGRLILNQDYTREEAIKTVEEGNADAISFGRPTIANPDIVEKFKRNIPLVEWANEIKYWYIPGTVGYTEPPPSAETN</sequence>
<dbReference type="PANTHER" id="PTHR22893:SF91">
    <property type="entry name" value="NADPH DEHYDROGENASE 2-RELATED"/>
    <property type="match status" value="1"/>
</dbReference>
<dbReference type="EMBL" id="BTGC01000008">
    <property type="protein sequence ID" value="GMM51778.1"/>
    <property type="molecule type" value="Genomic_DNA"/>
</dbReference>
<dbReference type="InterPro" id="IPR013785">
    <property type="entry name" value="Aldolase_TIM"/>
</dbReference>
<evidence type="ECO:0000313" key="6">
    <source>
        <dbReference type="EMBL" id="GMM51778.1"/>
    </source>
</evidence>
<evidence type="ECO:0000256" key="1">
    <source>
        <dbReference type="ARBA" id="ARBA00001917"/>
    </source>
</evidence>
<dbReference type="CDD" id="cd02933">
    <property type="entry name" value="OYE_like_FMN"/>
    <property type="match status" value="1"/>
</dbReference>
<evidence type="ECO:0000256" key="3">
    <source>
        <dbReference type="ARBA" id="ARBA00022643"/>
    </source>
</evidence>
<keyword evidence="3" id="KW-0285">Flavoprotein</keyword>
<dbReference type="InterPro" id="IPR045247">
    <property type="entry name" value="Oye-like"/>
</dbReference>
<evidence type="ECO:0000313" key="7">
    <source>
        <dbReference type="Proteomes" id="UP001362899"/>
    </source>
</evidence>
<evidence type="ECO:0000256" key="4">
    <source>
        <dbReference type="ARBA" id="ARBA00023002"/>
    </source>
</evidence>
<feature type="domain" description="NADH:flavin oxidoreductase/NADH oxidase N-terminal" evidence="5">
    <location>
        <begin position="3"/>
        <end position="333"/>
    </location>
</feature>